<keyword evidence="1" id="KW-0472">Membrane</keyword>
<evidence type="ECO:0000313" key="3">
    <source>
        <dbReference type="Proteomes" id="UP000030512"/>
    </source>
</evidence>
<dbReference type="KEGG" id="mdn:JT25_005535"/>
<reference evidence="2 3" key="1">
    <citation type="journal article" date="2015" name="Environ. Microbiol.">
        <title>Methane oxidation coupled to nitrate reduction under hypoxia by the Gammaproteobacterium Methylomonas denitrificans, sp. nov. type strain FJG1.</title>
        <authorList>
            <person name="Kits K.D."/>
            <person name="Klotz M.G."/>
            <person name="Stein L.Y."/>
        </authorList>
    </citation>
    <scope>NUCLEOTIDE SEQUENCE [LARGE SCALE GENOMIC DNA]</scope>
    <source>
        <strain evidence="2 3">FJG1</strain>
    </source>
</reference>
<feature type="transmembrane region" description="Helical" evidence="1">
    <location>
        <begin position="83"/>
        <end position="102"/>
    </location>
</feature>
<accession>A0A126T1J4</accession>
<dbReference type="STRING" id="1538553.JT25_005535"/>
<dbReference type="AlphaFoldDB" id="A0A126T1J4"/>
<keyword evidence="1" id="KW-0812">Transmembrane</keyword>
<dbReference type="EMBL" id="CP014476">
    <property type="protein sequence ID" value="AMK75956.1"/>
    <property type="molecule type" value="Genomic_DNA"/>
</dbReference>
<keyword evidence="3" id="KW-1185">Reference proteome</keyword>
<organism evidence="2 3">
    <name type="scientific">Methylomonas denitrificans</name>
    <dbReference type="NCBI Taxonomy" id="1538553"/>
    <lineage>
        <taxon>Bacteria</taxon>
        <taxon>Pseudomonadati</taxon>
        <taxon>Pseudomonadota</taxon>
        <taxon>Gammaproteobacteria</taxon>
        <taxon>Methylococcales</taxon>
        <taxon>Methylococcaceae</taxon>
        <taxon>Methylomonas</taxon>
    </lineage>
</organism>
<dbReference type="Proteomes" id="UP000030512">
    <property type="component" value="Chromosome"/>
</dbReference>
<keyword evidence="1" id="KW-1133">Transmembrane helix</keyword>
<name>A0A126T1J4_9GAMM</name>
<protein>
    <submittedName>
        <fullName evidence="2">Uncharacterized protein</fullName>
    </submittedName>
</protein>
<sequence length="228" mass="26522">MLGIWLEKFDEDYKRMRFRIPAWESLRRIGQSKAMSLTILVPFLGYMILFNEQLVHFFQLSVQLVPESVDVGRVSQATKIRLYYFYFGLTFLGIGSLLYQLFCPSLIKEHGSDRQFVRDEVQLMTVRRARNIIRYLCSRDNIHLQSLGEIESRIEEVAKMGGKLEEAKAMERPATDLMLMQWQSENWQALIARMGVFIFYIAGFAVLSIPSVQMFIKVLAAFINGLQE</sequence>
<feature type="transmembrane region" description="Helical" evidence="1">
    <location>
        <begin position="190"/>
        <end position="209"/>
    </location>
</feature>
<evidence type="ECO:0000313" key="2">
    <source>
        <dbReference type="EMBL" id="AMK75956.1"/>
    </source>
</evidence>
<proteinExistence type="predicted"/>
<gene>
    <name evidence="2" type="ORF">JT25_005535</name>
</gene>
<evidence type="ECO:0000256" key="1">
    <source>
        <dbReference type="SAM" id="Phobius"/>
    </source>
</evidence>